<gene>
    <name evidence="9" type="ORF">OKIOD_LOCUS12880</name>
</gene>
<comment type="similarity">
    <text evidence="3">Belongs to the PTPS family.</text>
</comment>
<evidence type="ECO:0000256" key="3">
    <source>
        <dbReference type="ARBA" id="ARBA00009164"/>
    </source>
</evidence>
<dbReference type="EMBL" id="OU015567">
    <property type="protein sequence ID" value="CAG5109595.1"/>
    <property type="molecule type" value="Genomic_DNA"/>
</dbReference>
<evidence type="ECO:0000256" key="2">
    <source>
        <dbReference type="ARBA" id="ARBA00005126"/>
    </source>
</evidence>
<protein>
    <recommendedName>
        <fullName evidence="4">6-pyruvoyltetrahydropterin synthase</fullName>
        <ecNumber evidence="4">4.2.3.12</ecNumber>
    </recommendedName>
</protein>
<reference evidence="9 10" key="1">
    <citation type="submission" date="2021-04" db="EMBL/GenBank/DDBJ databases">
        <authorList>
            <person name="Bliznina A."/>
        </authorList>
    </citation>
    <scope>NUCLEOTIDE SEQUENCE [LARGE SCALE GENOMIC DNA]</scope>
</reference>
<evidence type="ECO:0000313" key="10">
    <source>
        <dbReference type="Proteomes" id="UP001158576"/>
    </source>
</evidence>
<evidence type="ECO:0000313" key="9">
    <source>
        <dbReference type="EMBL" id="CAG5109595.1"/>
    </source>
</evidence>
<accession>A0ABN7SWA8</accession>
<comment type="cofactor">
    <cofactor evidence="1">
        <name>Zn(2+)</name>
        <dbReference type="ChEBI" id="CHEBI:29105"/>
    </cofactor>
</comment>
<dbReference type="Proteomes" id="UP001158576">
    <property type="component" value="Chromosome 2"/>
</dbReference>
<proteinExistence type="inferred from homology"/>
<keyword evidence="10" id="KW-1185">Reference proteome</keyword>
<dbReference type="PANTHER" id="PTHR12589:SF7">
    <property type="entry name" value="6-PYRUVOYL TETRAHYDROBIOPTERIN SYNTHASE"/>
    <property type="match status" value="1"/>
</dbReference>
<dbReference type="Pfam" id="PF01242">
    <property type="entry name" value="PTPS"/>
    <property type="match status" value="1"/>
</dbReference>
<keyword evidence="5" id="KW-0479">Metal-binding</keyword>
<comment type="pathway">
    <text evidence="2">Cofactor biosynthesis; tetrahydrobiopterin biosynthesis; tetrahydrobiopterin from 7,8-dihydroneopterin triphosphate: step 1/3.</text>
</comment>
<evidence type="ECO:0000256" key="7">
    <source>
        <dbReference type="ARBA" id="ARBA00023007"/>
    </source>
</evidence>
<name>A0ABN7SWA8_OIKDI</name>
<evidence type="ECO:0000256" key="6">
    <source>
        <dbReference type="ARBA" id="ARBA00022833"/>
    </source>
</evidence>
<dbReference type="InterPro" id="IPR038418">
    <property type="entry name" value="6-PTP_synth/QueD_sf"/>
</dbReference>
<dbReference type="EC" id="4.2.3.12" evidence="4"/>
<keyword evidence="6" id="KW-0862">Zinc</keyword>
<dbReference type="InterPro" id="IPR007115">
    <property type="entry name" value="6-PTP_synth/QueD"/>
</dbReference>
<dbReference type="SUPFAM" id="SSF55620">
    <property type="entry name" value="Tetrahydrobiopterin biosynthesis enzymes-like"/>
    <property type="match status" value="1"/>
</dbReference>
<evidence type="ECO:0000256" key="5">
    <source>
        <dbReference type="ARBA" id="ARBA00022723"/>
    </source>
</evidence>
<evidence type="ECO:0000256" key="8">
    <source>
        <dbReference type="ARBA" id="ARBA00023239"/>
    </source>
</evidence>
<keyword evidence="7" id="KW-0783">Tetrahydrobiopterin biosynthesis</keyword>
<organism evidence="9 10">
    <name type="scientific">Oikopleura dioica</name>
    <name type="common">Tunicate</name>
    <dbReference type="NCBI Taxonomy" id="34765"/>
    <lineage>
        <taxon>Eukaryota</taxon>
        <taxon>Metazoa</taxon>
        <taxon>Chordata</taxon>
        <taxon>Tunicata</taxon>
        <taxon>Appendicularia</taxon>
        <taxon>Copelata</taxon>
        <taxon>Oikopleuridae</taxon>
        <taxon>Oikopleura</taxon>
    </lineage>
</organism>
<keyword evidence="8" id="KW-0456">Lyase</keyword>
<evidence type="ECO:0000256" key="1">
    <source>
        <dbReference type="ARBA" id="ARBA00001947"/>
    </source>
</evidence>
<evidence type="ECO:0000256" key="4">
    <source>
        <dbReference type="ARBA" id="ARBA00013100"/>
    </source>
</evidence>
<sequence>MKCSIIRTEKICTGHRLHSPFLTDEENRKIYGKCNHSNGHGHNYTIQAVIEGEIIKDTGMVMNLVDLKRAMWKVLSQLDHKNVDKDVEYFKNFPSTAENIAPWIFTELSQELPPGSYHLKKIILDETDKNRVEIYD</sequence>
<dbReference type="Gene3D" id="3.30.479.10">
    <property type="entry name" value="6-pyruvoyl tetrahydropterin synthase/QueD"/>
    <property type="match status" value="1"/>
</dbReference>
<dbReference type="PANTHER" id="PTHR12589">
    <property type="entry name" value="PYRUVOYL TETRAHYDROBIOPTERIN SYNTHASE"/>
    <property type="match status" value="1"/>
</dbReference>